<reference evidence="2 3" key="1">
    <citation type="submission" date="2019-07" db="EMBL/GenBank/DDBJ databases">
        <title>Complete Genome Sequence of Leptotrichia hongkongensis Strain JMUB5056.</title>
        <authorList>
            <person name="Watanabe S."/>
            <person name="Cui L."/>
        </authorList>
    </citation>
    <scope>NUCLEOTIDE SEQUENCE [LARGE SCALE GENOMIC DNA]</scope>
    <source>
        <strain evidence="2 3">JMUB5056</strain>
    </source>
</reference>
<feature type="transmembrane region" description="Helical" evidence="1">
    <location>
        <begin position="7"/>
        <end position="30"/>
    </location>
</feature>
<evidence type="ECO:0000313" key="2">
    <source>
        <dbReference type="EMBL" id="BBM60595.1"/>
    </source>
</evidence>
<accession>A0A510LEC4</accession>
<gene>
    <name evidence="2" type="ORF">JMUB5056_2219</name>
</gene>
<name>A0A510LEC4_9FUSO</name>
<keyword evidence="1" id="KW-0472">Membrane</keyword>
<dbReference type="OrthoDB" id="79853at2"/>
<evidence type="ECO:0000256" key="1">
    <source>
        <dbReference type="SAM" id="Phobius"/>
    </source>
</evidence>
<organism evidence="2 3">
    <name type="scientific">Leptotrichia hongkongensis</name>
    <dbReference type="NCBI Taxonomy" id="554406"/>
    <lineage>
        <taxon>Bacteria</taxon>
        <taxon>Fusobacteriati</taxon>
        <taxon>Fusobacteriota</taxon>
        <taxon>Fusobacteriia</taxon>
        <taxon>Fusobacteriales</taxon>
        <taxon>Leptotrichiaceae</taxon>
        <taxon>Leptotrichia</taxon>
    </lineage>
</organism>
<sequence length="242" mass="28759">MLADTNITWGFVLLSPFIIPILILLTFWFFVSKRKFNFLIAFTILSLLFVRYLRFPYDTVNRNSEIKISQNFLIKRTLSSDSEHEVYKLVDKTKPEDLILYLNGLAKINNTWVGYIEETDSYEGKYGVKPETYFLINGNKIEYNLDEKTLEKRLGLKEIKLQDAEYFVDKFGSKKEILYQYQLDKTGDLDENISLNSELSKKLETKYKKDRAFYLMFWSVMLLIEIIYLFIKNRKITKSNKD</sequence>
<dbReference type="KEGG" id="lhg:JMUB5056_2219"/>
<feature type="transmembrane region" description="Helical" evidence="1">
    <location>
        <begin position="36"/>
        <end position="53"/>
    </location>
</feature>
<dbReference type="EMBL" id="AP019846">
    <property type="protein sequence ID" value="BBM60595.1"/>
    <property type="molecule type" value="Genomic_DNA"/>
</dbReference>
<keyword evidence="1" id="KW-1133">Transmembrane helix</keyword>
<dbReference type="RefSeq" id="WP_147006399.1">
    <property type="nucleotide sequence ID" value="NZ_AP019846.1"/>
</dbReference>
<keyword evidence="1" id="KW-0812">Transmembrane</keyword>
<protein>
    <submittedName>
        <fullName evidence="2">Uncharacterized protein</fullName>
    </submittedName>
</protein>
<dbReference type="AlphaFoldDB" id="A0A510LEC4"/>
<feature type="transmembrane region" description="Helical" evidence="1">
    <location>
        <begin position="212"/>
        <end position="231"/>
    </location>
</feature>
<evidence type="ECO:0000313" key="3">
    <source>
        <dbReference type="Proteomes" id="UP000321561"/>
    </source>
</evidence>
<proteinExistence type="predicted"/>
<dbReference type="Proteomes" id="UP000321561">
    <property type="component" value="Chromosome"/>
</dbReference>